<evidence type="ECO:0000313" key="2">
    <source>
        <dbReference type="Proteomes" id="UP000183832"/>
    </source>
</evidence>
<accession>A0A1J1HFK2</accession>
<protein>
    <submittedName>
        <fullName evidence="1">CLUMA_CG000628, isoform A</fullName>
    </submittedName>
</protein>
<sequence>MIKDWLGAGRVKFHSPLSIRTSGVLLRNYENNIKYHIFVLNPAITLWEYERHLHTLTPHRAQTSNRNYVKVGASDLVSYTKYSDQILFYTLKVQSINTDNSDKCRGKIRCRMQNND</sequence>
<organism evidence="1 2">
    <name type="scientific">Clunio marinus</name>
    <dbReference type="NCBI Taxonomy" id="568069"/>
    <lineage>
        <taxon>Eukaryota</taxon>
        <taxon>Metazoa</taxon>
        <taxon>Ecdysozoa</taxon>
        <taxon>Arthropoda</taxon>
        <taxon>Hexapoda</taxon>
        <taxon>Insecta</taxon>
        <taxon>Pterygota</taxon>
        <taxon>Neoptera</taxon>
        <taxon>Endopterygota</taxon>
        <taxon>Diptera</taxon>
        <taxon>Nematocera</taxon>
        <taxon>Chironomoidea</taxon>
        <taxon>Chironomidae</taxon>
        <taxon>Clunio</taxon>
    </lineage>
</organism>
<name>A0A1J1HFK2_9DIPT</name>
<proteinExistence type="predicted"/>
<dbReference type="EMBL" id="CVRI01000002">
    <property type="protein sequence ID" value="CRK86797.1"/>
    <property type="molecule type" value="Genomic_DNA"/>
</dbReference>
<evidence type="ECO:0000313" key="1">
    <source>
        <dbReference type="EMBL" id="CRK86797.1"/>
    </source>
</evidence>
<gene>
    <name evidence="1" type="ORF">CLUMA_CG000628</name>
</gene>
<dbReference type="AlphaFoldDB" id="A0A1J1HFK2"/>
<dbReference type="Proteomes" id="UP000183832">
    <property type="component" value="Unassembled WGS sequence"/>
</dbReference>
<keyword evidence="2" id="KW-1185">Reference proteome</keyword>
<reference evidence="1 2" key="1">
    <citation type="submission" date="2015-04" db="EMBL/GenBank/DDBJ databases">
        <authorList>
            <person name="Syromyatnikov M.Y."/>
            <person name="Popov V.N."/>
        </authorList>
    </citation>
    <scope>NUCLEOTIDE SEQUENCE [LARGE SCALE GENOMIC DNA]</scope>
</reference>